<reference evidence="2 3" key="1">
    <citation type="submission" date="2017-11" db="EMBL/GenBank/DDBJ databases">
        <title>Complete genome of Rhizobium leguminosarum Norway, an ineffective micro-symbiont.</title>
        <authorList>
            <person name="Hoffrichter A."/>
            <person name="Liang J."/>
            <person name="Brachmann A."/>
            <person name="Marin M."/>
        </authorList>
    </citation>
    <scope>NUCLEOTIDE SEQUENCE [LARGE SCALE GENOMIC DNA]</scope>
    <source>
        <strain evidence="2 3">Norway</strain>
        <plasmid evidence="3">Plasmid prln1</plasmid>
    </source>
</reference>
<evidence type="ECO:0000313" key="2">
    <source>
        <dbReference type="EMBL" id="AUW46109.1"/>
    </source>
</evidence>
<dbReference type="EMBL" id="CP025013">
    <property type="protein sequence ID" value="AUW46109.1"/>
    <property type="molecule type" value="Genomic_DNA"/>
</dbReference>
<feature type="transmembrane region" description="Helical" evidence="1">
    <location>
        <begin position="63"/>
        <end position="82"/>
    </location>
</feature>
<sequence>MLYHFELAHSPFRKPIPIFGVMRWPFSQHVIGAERAKLKGFPMSTPTIVSSSAPVATASATRLLQSAIAACLGLMIVGFVGFSHIEVVHNAAHDTRHANAFPCH</sequence>
<geneLocation type="plasmid" evidence="3">
    <name>prln1</name>
</geneLocation>
<keyword evidence="1" id="KW-0812">Transmembrane</keyword>
<keyword evidence="2" id="KW-0614">Plasmid</keyword>
<keyword evidence="1" id="KW-1133">Transmembrane helix</keyword>
<protein>
    <submittedName>
        <fullName evidence="2">Cobalt transporter subunit CbtB-like protein (Modular protein)</fullName>
    </submittedName>
</protein>
<dbReference type="Pfam" id="PF09489">
    <property type="entry name" value="CbtB"/>
    <property type="match status" value="1"/>
</dbReference>
<evidence type="ECO:0000256" key="1">
    <source>
        <dbReference type="SAM" id="Phobius"/>
    </source>
</evidence>
<dbReference type="InterPro" id="IPR012667">
    <property type="entry name" value="CbtB_put"/>
</dbReference>
<organism evidence="2 3">
    <name type="scientific">Rhizobium leguminosarum</name>
    <dbReference type="NCBI Taxonomy" id="384"/>
    <lineage>
        <taxon>Bacteria</taxon>
        <taxon>Pseudomonadati</taxon>
        <taxon>Pseudomonadota</taxon>
        <taxon>Alphaproteobacteria</taxon>
        <taxon>Hyphomicrobiales</taxon>
        <taxon>Rhizobiaceae</taxon>
        <taxon>Rhizobium/Agrobacterium group</taxon>
        <taxon>Rhizobium</taxon>
    </lineage>
</organism>
<dbReference type="NCBIfam" id="TIGR02459">
    <property type="entry name" value="CbtB"/>
    <property type="match status" value="1"/>
</dbReference>
<evidence type="ECO:0000313" key="3">
    <source>
        <dbReference type="Proteomes" id="UP000238523"/>
    </source>
</evidence>
<gene>
    <name evidence="2" type="ORF">CUJ84_pRLN1000653</name>
</gene>
<proteinExistence type="predicted"/>
<dbReference type="AlphaFoldDB" id="A0A2K9ZCZ8"/>
<name>A0A2K9ZCZ8_RHILE</name>
<keyword evidence="1" id="KW-0472">Membrane</keyword>
<dbReference type="Proteomes" id="UP000238523">
    <property type="component" value="Plasmid pRLN1"/>
</dbReference>
<accession>A0A2K9ZCZ8</accession>